<protein>
    <submittedName>
        <fullName evidence="2">Uncharacterized protein</fullName>
    </submittedName>
</protein>
<feature type="signal peptide" evidence="1">
    <location>
        <begin position="1"/>
        <end position="25"/>
    </location>
</feature>
<name>A0A7I9VR28_9BACT</name>
<evidence type="ECO:0000256" key="1">
    <source>
        <dbReference type="SAM" id="SignalP"/>
    </source>
</evidence>
<feature type="chain" id="PRO_5029862421" evidence="1">
    <location>
        <begin position="26"/>
        <end position="584"/>
    </location>
</feature>
<proteinExistence type="predicted"/>
<evidence type="ECO:0000313" key="3">
    <source>
        <dbReference type="Proteomes" id="UP000503640"/>
    </source>
</evidence>
<gene>
    <name evidence="2" type="ORF">AMYX_33110</name>
</gene>
<reference evidence="3" key="1">
    <citation type="journal article" date="2020" name="Appl. Environ. Microbiol.">
        <title>Diazotrophic Anaeromyxobacter Isolates from Soils.</title>
        <authorList>
            <person name="Masuda Y."/>
            <person name="Yamanaka H."/>
            <person name="Xu Z.X."/>
            <person name="Shiratori Y."/>
            <person name="Aono T."/>
            <person name="Amachi S."/>
            <person name="Senoo K."/>
            <person name="Itoh H."/>
        </authorList>
    </citation>
    <scope>NUCLEOTIDE SEQUENCE [LARGE SCALE GENOMIC DNA]</scope>
    <source>
        <strain evidence="3">R267</strain>
    </source>
</reference>
<comment type="caution">
    <text evidence="2">The sequence shown here is derived from an EMBL/GenBank/DDBJ whole genome shotgun (WGS) entry which is preliminary data.</text>
</comment>
<dbReference type="EMBL" id="BJTG01000008">
    <property type="protein sequence ID" value="GEJ58570.1"/>
    <property type="molecule type" value="Genomic_DNA"/>
</dbReference>
<dbReference type="AlphaFoldDB" id="A0A7I9VR28"/>
<keyword evidence="3" id="KW-1185">Reference proteome</keyword>
<organism evidence="2 3">
    <name type="scientific">Anaeromyxobacter diazotrophicus</name>
    <dbReference type="NCBI Taxonomy" id="2590199"/>
    <lineage>
        <taxon>Bacteria</taxon>
        <taxon>Pseudomonadati</taxon>
        <taxon>Myxococcota</taxon>
        <taxon>Myxococcia</taxon>
        <taxon>Myxococcales</taxon>
        <taxon>Cystobacterineae</taxon>
        <taxon>Anaeromyxobacteraceae</taxon>
        <taxon>Anaeromyxobacter</taxon>
    </lineage>
</organism>
<keyword evidence="1" id="KW-0732">Signal</keyword>
<dbReference type="RefSeq" id="WP_176067250.1">
    <property type="nucleotide sequence ID" value="NZ_BJTG01000008.1"/>
</dbReference>
<evidence type="ECO:0000313" key="2">
    <source>
        <dbReference type="EMBL" id="GEJ58570.1"/>
    </source>
</evidence>
<sequence length="584" mass="60830">MTVRARWLALLLAAAALAAGAPARAQEAADAPPPRRAAKAPARPFPALAQPKAAGPVAVKPVKLHARAAGLGTVLSVTARRAYLDAGAKDGLAPGRELRLERKGRPAGRCTVEAVSDRGATCAGQDLRAGDTFALAAPPPAAAVSRTQAAPPPPLAPAEVSRRRAALEAAPVARVEYVAPPRLETARGPQRVEVSFLHLSSFSSGGPGLSQDRLEARVYGAEVGAGLRLFLDASGVYRATASSPSERFRPGDAAYLEVRELQLTTREPDRAYALSVGRILPWAAPGSTVFDGAQLGWRGRLGELGVFGGAVPDAVTTGLGTSRATAGAYGALEHATDAVLVRAEGRVAMVRSPELGTRLETEALGHGWLWRALDLSGQARLGFGGDRNAPAALDAARVDLSGRLAEPLWLTASFRYVGLFTPDAASPALFPGPARHADLTASWDASRHLTLRAIAGYARDLSSGLDRKYAGPELALPHLFGRYGSASAGWLEERGWAGGRSVWVQGEGDALLGARLLLRASLYMDARPPPLSDTTTVGFVASATRDLAAWLRLRLSAMGRLGVATSATDTLGGISVLAGLDGLY</sequence>
<accession>A0A7I9VR28</accession>
<dbReference type="Proteomes" id="UP000503640">
    <property type="component" value="Unassembled WGS sequence"/>
</dbReference>